<organism evidence="6">
    <name type="scientific">Streptomyces sp. NBC_00148</name>
    <dbReference type="NCBI Taxonomy" id="2903626"/>
    <lineage>
        <taxon>Bacteria</taxon>
        <taxon>Bacillati</taxon>
        <taxon>Actinomycetota</taxon>
        <taxon>Actinomycetes</taxon>
        <taxon>Kitasatosporales</taxon>
        <taxon>Streptomycetaceae</taxon>
        <taxon>Streptomyces</taxon>
    </lineage>
</organism>
<evidence type="ECO:0000313" key="6">
    <source>
        <dbReference type="EMBL" id="WTQ75685.1"/>
    </source>
</evidence>
<dbReference type="EMBL" id="CP108169">
    <property type="protein sequence ID" value="WTQ75685.1"/>
    <property type="molecule type" value="Genomic_DNA"/>
</dbReference>
<feature type="transmembrane region" description="Helical" evidence="5">
    <location>
        <begin position="372"/>
        <end position="395"/>
    </location>
</feature>
<evidence type="ECO:0000256" key="4">
    <source>
        <dbReference type="ARBA" id="ARBA00023136"/>
    </source>
</evidence>
<dbReference type="PANTHER" id="PTHR11706:SF3">
    <property type="entry name" value="METAL ION TRANSPORT PROTEIN"/>
    <property type="match status" value="1"/>
</dbReference>
<feature type="transmembrane region" description="Helical" evidence="5">
    <location>
        <begin position="54"/>
        <end position="78"/>
    </location>
</feature>
<feature type="transmembrane region" description="Helical" evidence="5">
    <location>
        <begin position="292"/>
        <end position="317"/>
    </location>
</feature>
<dbReference type="AlphaFoldDB" id="A0AAU1LWR6"/>
<keyword evidence="2 5" id="KW-0812">Transmembrane</keyword>
<feature type="transmembrane region" description="Helical" evidence="5">
    <location>
        <begin position="407"/>
        <end position="429"/>
    </location>
</feature>
<evidence type="ECO:0000256" key="3">
    <source>
        <dbReference type="ARBA" id="ARBA00022989"/>
    </source>
</evidence>
<feature type="transmembrane region" description="Helical" evidence="5">
    <location>
        <begin position="24"/>
        <end position="48"/>
    </location>
</feature>
<accession>A0AAU1LWR6</accession>
<evidence type="ECO:0000256" key="5">
    <source>
        <dbReference type="SAM" id="Phobius"/>
    </source>
</evidence>
<dbReference type="GO" id="GO:0034755">
    <property type="term" value="P:iron ion transmembrane transport"/>
    <property type="evidence" value="ECO:0007669"/>
    <property type="project" value="TreeGrafter"/>
</dbReference>
<evidence type="ECO:0000256" key="2">
    <source>
        <dbReference type="ARBA" id="ARBA00022692"/>
    </source>
</evidence>
<feature type="transmembrane region" description="Helical" evidence="5">
    <location>
        <begin position="99"/>
        <end position="126"/>
    </location>
</feature>
<dbReference type="GO" id="GO:0005384">
    <property type="term" value="F:manganese ion transmembrane transporter activity"/>
    <property type="evidence" value="ECO:0007669"/>
    <property type="project" value="TreeGrafter"/>
</dbReference>
<name>A0AAU1LWR6_9ACTN</name>
<dbReference type="GO" id="GO:0015086">
    <property type="term" value="F:cadmium ion transmembrane transporter activity"/>
    <property type="evidence" value="ECO:0007669"/>
    <property type="project" value="TreeGrafter"/>
</dbReference>
<dbReference type="Pfam" id="PF01566">
    <property type="entry name" value="Nramp"/>
    <property type="match status" value="1"/>
</dbReference>
<evidence type="ECO:0000256" key="1">
    <source>
        <dbReference type="ARBA" id="ARBA00004141"/>
    </source>
</evidence>
<dbReference type="GO" id="GO:0005886">
    <property type="term" value="C:plasma membrane"/>
    <property type="evidence" value="ECO:0007669"/>
    <property type="project" value="TreeGrafter"/>
</dbReference>
<feature type="transmembrane region" description="Helical" evidence="5">
    <location>
        <begin position="240"/>
        <end position="260"/>
    </location>
</feature>
<sequence length="434" mass="46690">MAETSETTGAGELGSPPRKSSWRYIGPGIVVAATGVGAGDLVATLIAGSKFGYTLMWAAVIGCLVKISLAEAVGRWHLATGRTLFDGWRTLGGWTTGYFAVYVVVWGFVYGATAMSSSALPIVALFPDGPGLKTWAIITGLIGLVFVWFNQYAVFEKVMTVLIGVMFVVVVYVAIRVVPDIGASFAGLLPVLPDGSLIYTLGLIGGVGGTITMAAYGYWVNAKGWSDTSWMKVMRIDNRAAYITTGIFVVAMLVVGAELLHSSSIALTQGDRGLVDLGKVLEDRFGAGTAKLFLVGFFATSFSSLIGVWHGVSLMFADFVDRIRSARGGADVEQAGSETVGRQERSVPFRAYLLWLTFPPMTLLWLDEPFGLVIGYGVLGAFFMPFLALTLLWLLNSSRTPREWRNGWLSNGMLGAAGLLFIVLCVQQVRELPW</sequence>
<comment type="subcellular location">
    <subcellularLocation>
        <location evidence="1">Membrane</location>
        <topology evidence="1">Multi-pass membrane protein</topology>
    </subcellularLocation>
</comment>
<proteinExistence type="predicted"/>
<keyword evidence="3 5" id="KW-1133">Transmembrane helix</keyword>
<keyword evidence="4 5" id="KW-0472">Membrane</keyword>
<gene>
    <name evidence="6" type="ORF">OG222_22440</name>
</gene>
<protein>
    <submittedName>
        <fullName evidence="6">Nramp family divalent metal transporter</fullName>
    </submittedName>
</protein>
<feature type="transmembrane region" description="Helical" evidence="5">
    <location>
        <begin position="349"/>
        <end position="366"/>
    </location>
</feature>
<dbReference type="NCBIfam" id="NF037982">
    <property type="entry name" value="Nramp_1"/>
    <property type="match status" value="2"/>
</dbReference>
<feature type="transmembrane region" description="Helical" evidence="5">
    <location>
        <begin position="198"/>
        <end position="219"/>
    </location>
</feature>
<dbReference type="PANTHER" id="PTHR11706">
    <property type="entry name" value="SOLUTE CARRIER PROTEIN FAMILY 11 MEMBER"/>
    <property type="match status" value="1"/>
</dbReference>
<reference evidence="6" key="1">
    <citation type="submission" date="2022-10" db="EMBL/GenBank/DDBJ databases">
        <title>The complete genomes of actinobacterial strains from the NBC collection.</title>
        <authorList>
            <person name="Joergensen T.S."/>
            <person name="Alvarez Arevalo M."/>
            <person name="Sterndorff E.B."/>
            <person name="Faurdal D."/>
            <person name="Vuksanovic O."/>
            <person name="Mourched A.-S."/>
            <person name="Charusanti P."/>
            <person name="Shaw S."/>
            <person name="Blin K."/>
            <person name="Weber T."/>
        </authorList>
    </citation>
    <scope>NUCLEOTIDE SEQUENCE</scope>
    <source>
        <strain evidence="6">NBC_00148</strain>
    </source>
</reference>
<feature type="transmembrane region" description="Helical" evidence="5">
    <location>
        <begin position="132"/>
        <end position="149"/>
    </location>
</feature>
<feature type="transmembrane region" description="Helical" evidence="5">
    <location>
        <begin position="161"/>
        <end position="178"/>
    </location>
</feature>
<dbReference type="InterPro" id="IPR001046">
    <property type="entry name" value="NRAMP_fam"/>
</dbReference>